<dbReference type="Proteomes" id="UP001321749">
    <property type="component" value="Unassembled WGS sequence"/>
</dbReference>
<reference evidence="2" key="2">
    <citation type="submission" date="2023-06" db="EMBL/GenBank/DDBJ databases">
        <authorList>
            <consortium name="Lawrence Berkeley National Laboratory"/>
            <person name="Mondo S.J."/>
            <person name="Hensen N."/>
            <person name="Bonometti L."/>
            <person name="Westerberg I."/>
            <person name="Brannstrom I.O."/>
            <person name="Guillou S."/>
            <person name="Cros-Aarteil S."/>
            <person name="Calhoun S."/>
            <person name="Haridas S."/>
            <person name="Kuo A."/>
            <person name="Pangilinan J."/>
            <person name="Riley R."/>
            <person name="Labutti K."/>
            <person name="Andreopoulos B."/>
            <person name="Lipzen A."/>
            <person name="Chen C."/>
            <person name="Yanf M."/>
            <person name="Daum C."/>
            <person name="Ng V."/>
            <person name="Clum A."/>
            <person name="Steindorff A."/>
            <person name="Ohm R."/>
            <person name="Martin F."/>
            <person name="Silar P."/>
            <person name="Natvig D."/>
            <person name="Lalanne C."/>
            <person name="Gautier V."/>
            <person name="Ament-Velasquez S.L."/>
            <person name="Kruys A."/>
            <person name="Hutchinson M.I."/>
            <person name="Powell A.J."/>
            <person name="Barry K."/>
            <person name="Miller A.N."/>
            <person name="Grigoriev I.V."/>
            <person name="Debuchy R."/>
            <person name="Gladieux P."/>
            <person name="Thoren M.H."/>
            <person name="Johannesson H."/>
        </authorList>
    </citation>
    <scope>NUCLEOTIDE SEQUENCE</scope>
    <source>
        <strain evidence="2">PSN324</strain>
    </source>
</reference>
<accession>A0AAV9HE24</accession>
<evidence type="ECO:0000313" key="3">
    <source>
        <dbReference type="Proteomes" id="UP001321749"/>
    </source>
</evidence>
<proteinExistence type="predicted"/>
<keyword evidence="3" id="KW-1185">Reference proteome</keyword>
<evidence type="ECO:0000256" key="1">
    <source>
        <dbReference type="SAM" id="MobiDB-lite"/>
    </source>
</evidence>
<dbReference type="AlphaFoldDB" id="A0AAV9HE24"/>
<comment type="caution">
    <text evidence="2">The sequence shown here is derived from an EMBL/GenBank/DDBJ whole genome shotgun (WGS) entry which is preliminary data.</text>
</comment>
<gene>
    <name evidence="2" type="ORF">QBC42DRAFT_276960</name>
</gene>
<evidence type="ECO:0000313" key="2">
    <source>
        <dbReference type="EMBL" id="KAK4458325.1"/>
    </source>
</evidence>
<dbReference type="EMBL" id="MU865073">
    <property type="protein sequence ID" value="KAK4458325.1"/>
    <property type="molecule type" value="Genomic_DNA"/>
</dbReference>
<feature type="region of interest" description="Disordered" evidence="1">
    <location>
        <begin position="162"/>
        <end position="187"/>
    </location>
</feature>
<organism evidence="2 3">
    <name type="scientific">Cladorrhinum samala</name>
    <dbReference type="NCBI Taxonomy" id="585594"/>
    <lineage>
        <taxon>Eukaryota</taxon>
        <taxon>Fungi</taxon>
        <taxon>Dikarya</taxon>
        <taxon>Ascomycota</taxon>
        <taxon>Pezizomycotina</taxon>
        <taxon>Sordariomycetes</taxon>
        <taxon>Sordariomycetidae</taxon>
        <taxon>Sordariales</taxon>
        <taxon>Podosporaceae</taxon>
        <taxon>Cladorrhinum</taxon>
    </lineage>
</organism>
<feature type="compositionally biased region" description="Polar residues" evidence="1">
    <location>
        <begin position="166"/>
        <end position="178"/>
    </location>
</feature>
<name>A0AAV9HE24_9PEZI</name>
<protein>
    <submittedName>
        <fullName evidence="2">Uncharacterized protein</fullName>
    </submittedName>
</protein>
<reference evidence="2" key="1">
    <citation type="journal article" date="2023" name="Mol. Phylogenet. Evol.">
        <title>Genome-scale phylogeny and comparative genomics of the fungal order Sordariales.</title>
        <authorList>
            <person name="Hensen N."/>
            <person name="Bonometti L."/>
            <person name="Westerberg I."/>
            <person name="Brannstrom I.O."/>
            <person name="Guillou S."/>
            <person name="Cros-Aarteil S."/>
            <person name="Calhoun S."/>
            <person name="Haridas S."/>
            <person name="Kuo A."/>
            <person name="Mondo S."/>
            <person name="Pangilinan J."/>
            <person name="Riley R."/>
            <person name="LaButti K."/>
            <person name="Andreopoulos B."/>
            <person name="Lipzen A."/>
            <person name="Chen C."/>
            <person name="Yan M."/>
            <person name="Daum C."/>
            <person name="Ng V."/>
            <person name="Clum A."/>
            <person name="Steindorff A."/>
            <person name="Ohm R.A."/>
            <person name="Martin F."/>
            <person name="Silar P."/>
            <person name="Natvig D.O."/>
            <person name="Lalanne C."/>
            <person name="Gautier V."/>
            <person name="Ament-Velasquez S.L."/>
            <person name="Kruys A."/>
            <person name="Hutchinson M.I."/>
            <person name="Powell A.J."/>
            <person name="Barry K."/>
            <person name="Miller A.N."/>
            <person name="Grigoriev I.V."/>
            <person name="Debuchy R."/>
            <person name="Gladieux P."/>
            <person name="Hiltunen Thoren M."/>
            <person name="Johannesson H."/>
        </authorList>
    </citation>
    <scope>NUCLEOTIDE SEQUENCE</scope>
    <source>
        <strain evidence="2">PSN324</strain>
    </source>
</reference>
<sequence>MRAFFYRVFEEFASNPGGVTIVINICETLFEAGADPNKQMAVPPNENQRPIGNAGPFLRNKTPWTFLAAMLLGDYIGFLRTAKLRPNFALWEAVIKVFVNKGARTDAIVNAQGFLLEGPPSQLWHPRPLSNQLEVFVFRNTRSADPRLEILMDSARRIQHYLESPPETTNLNTDPRASSSKEPKEGGNLALQATQAGDVETGHSPESNACELGHEQPLDRSAWLHDTLRLLLCCNGTRRG</sequence>